<evidence type="ECO:0000313" key="1">
    <source>
        <dbReference type="EMBL" id="AZS07555.1"/>
    </source>
</evidence>
<dbReference type="Proteomes" id="UP000287876">
    <property type="component" value="Segment"/>
</dbReference>
<gene>
    <name evidence="1" type="primary">219</name>
    <name evidence="1" type="ORF">PBI_DUKE13_219</name>
</gene>
<dbReference type="EMBL" id="MK279849">
    <property type="protein sequence ID" value="AZS07555.1"/>
    <property type="molecule type" value="Genomic_DNA"/>
</dbReference>
<organism evidence="1 2">
    <name type="scientific">Mycobacterium phage Duke13</name>
    <dbReference type="NCBI Taxonomy" id="2499038"/>
    <lineage>
        <taxon>Viruses</taxon>
        <taxon>Duplodnaviria</taxon>
        <taxon>Heunggongvirae</taxon>
        <taxon>Uroviricota</taxon>
        <taxon>Caudoviricetes</taxon>
        <taxon>Omegavirus</taxon>
        <taxon>Omegavirus baka</taxon>
    </lineage>
</organism>
<evidence type="ECO:0000313" key="2">
    <source>
        <dbReference type="Proteomes" id="UP000287876"/>
    </source>
</evidence>
<reference evidence="1 2" key="1">
    <citation type="submission" date="2018-12" db="EMBL/GenBank/DDBJ databases">
        <authorList>
            <person name="Betsko A.J."/>
            <person name="Stoner T.H."/>
            <person name="Garlena R.A."/>
            <person name="Russell D.A."/>
            <person name="Pope W.H."/>
            <person name="Jacobs-Sera D."/>
            <person name="Hatfull G.F."/>
        </authorList>
    </citation>
    <scope>NUCLEOTIDE SEQUENCE [LARGE SCALE GENOMIC DNA]</scope>
</reference>
<protein>
    <submittedName>
        <fullName evidence="1">Uncharacterized protein</fullName>
    </submittedName>
</protein>
<accession>A0A3S9UB90</accession>
<name>A0A3S9UB90_9CAUD</name>
<sequence>MSVHLTGPHDDEDPVTIEYQREFNTADSRADFPIIAVNVWMGYDGVPVVQIDTNTLTGRMRVNLNETILWDGDPDQ</sequence>
<proteinExistence type="predicted"/>